<dbReference type="EMBL" id="UINC01006961">
    <property type="protein sequence ID" value="SVA30652.1"/>
    <property type="molecule type" value="Genomic_DNA"/>
</dbReference>
<proteinExistence type="predicted"/>
<dbReference type="InterPro" id="IPR045500">
    <property type="entry name" value="DUF6491"/>
</dbReference>
<accession>A0A381UR55</accession>
<name>A0A381UR55_9ZZZZ</name>
<evidence type="ECO:0000313" key="2">
    <source>
        <dbReference type="EMBL" id="SVA30652.1"/>
    </source>
</evidence>
<feature type="region of interest" description="Disordered" evidence="1">
    <location>
        <begin position="142"/>
        <end position="171"/>
    </location>
</feature>
<sequence>MLKKNYKESYGLIVLLLLLINGCASQSDTNELEDDIKLSNRSSCFNTMDIRDYRVLDRSNLIVYGRPKSRSYHLKISPPNLDESGLDMISFKSWSGRVCGFAGDELIIPDSLFEQRYSIVSVTQLDEAGHYNLMVQYGKAEPLQEIEPETSSSPEISRELDKENKESNDEQ</sequence>
<dbReference type="AlphaFoldDB" id="A0A381UR55"/>
<evidence type="ECO:0000256" key="1">
    <source>
        <dbReference type="SAM" id="MobiDB-lite"/>
    </source>
</evidence>
<reference evidence="2" key="1">
    <citation type="submission" date="2018-05" db="EMBL/GenBank/DDBJ databases">
        <authorList>
            <person name="Lanie J.A."/>
            <person name="Ng W.-L."/>
            <person name="Kazmierczak K.M."/>
            <person name="Andrzejewski T.M."/>
            <person name="Davidsen T.M."/>
            <person name="Wayne K.J."/>
            <person name="Tettelin H."/>
            <person name="Glass J.I."/>
            <person name="Rusch D."/>
            <person name="Podicherti R."/>
            <person name="Tsui H.-C.T."/>
            <person name="Winkler M.E."/>
        </authorList>
    </citation>
    <scope>NUCLEOTIDE SEQUENCE</scope>
</reference>
<organism evidence="2">
    <name type="scientific">marine metagenome</name>
    <dbReference type="NCBI Taxonomy" id="408172"/>
    <lineage>
        <taxon>unclassified sequences</taxon>
        <taxon>metagenomes</taxon>
        <taxon>ecological metagenomes</taxon>
    </lineage>
</organism>
<feature type="compositionally biased region" description="Basic and acidic residues" evidence="1">
    <location>
        <begin position="156"/>
        <end position="171"/>
    </location>
</feature>
<protein>
    <submittedName>
        <fullName evidence="2">Uncharacterized protein</fullName>
    </submittedName>
</protein>
<gene>
    <name evidence="2" type="ORF">METZ01_LOCUS83506</name>
</gene>
<dbReference type="Pfam" id="PF20101">
    <property type="entry name" value="DUF6491"/>
    <property type="match status" value="1"/>
</dbReference>